<dbReference type="Pfam" id="PF05812">
    <property type="entry name" value="Herpes_BLRF2"/>
    <property type="match status" value="1"/>
</dbReference>
<evidence type="ECO:0000313" key="4">
    <source>
        <dbReference type="EMBL" id="ATA58282.1"/>
    </source>
</evidence>
<proteinExistence type="inferred from homology"/>
<dbReference type="EMBL" id="MF385016">
    <property type="protein sequence ID" value="ATA58282.1"/>
    <property type="molecule type" value="Genomic_DNA"/>
</dbReference>
<reference evidence="4" key="1">
    <citation type="journal article" date="2018" name="Virology">
        <title>Isolation, characterization and prevalence of a novel Gammaherpesvirus in Eptesicus fuscus, the North American big brown bat.</title>
        <authorList>
            <person name="Subudhi S."/>
            <person name="Rapin N."/>
            <person name="Dorville N."/>
            <person name="Hill J.E."/>
            <person name="Town J."/>
            <person name="Willis C.K."/>
            <person name="Bollinger T.K."/>
            <person name="Misra V."/>
        </authorList>
    </citation>
    <scope>NUCLEOTIDE SEQUENCE</scope>
</reference>
<evidence type="ECO:0000256" key="1">
    <source>
        <dbReference type="ARBA" id="ARBA00008922"/>
    </source>
</evidence>
<comment type="similarity">
    <text evidence="1">Belongs to the herpesviridae BLRF2 family.</text>
</comment>
<accession>A0A2D1AF12</accession>
<keyword evidence="2" id="KW-0175">Coiled coil</keyword>
<evidence type="ECO:0000313" key="5">
    <source>
        <dbReference type="Proteomes" id="UP000290797"/>
    </source>
</evidence>
<feature type="region of interest" description="Disordered" evidence="3">
    <location>
        <begin position="195"/>
        <end position="234"/>
    </location>
</feature>
<sequence length="234" mass="25478">MHCGYLRDEFLQFFLSLGLPQRRHNPHRNGAIFGVYVLQQVCRHGGAFLSFLVSTRCVFNSNLLNRLKQTLSLPPSPDPPPPYAASAFASFTKAMAARGRAPKKPPTVDELAAQVHQLQLENKELRKRAKQSAGEGGGNILTPAQKEALTSSLISRLTAVAAAKIAVKVRKRATGWMTKDEFQAQSAELRLRVDVSLEEAGQTPTKPPSSARSSRAVSRSRASARSGASDDDDE</sequence>
<dbReference type="Gene3D" id="1.10.3390.10">
    <property type="entry name" value="YejL-like"/>
    <property type="match status" value="1"/>
</dbReference>
<protein>
    <submittedName>
        <fullName evidence="4">Uncharacterized protein</fullName>
    </submittedName>
</protein>
<name>A0A2D1AF12_9GAMA</name>
<feature type="compositionally biased region" description="Low complexity" evidence="3">
    <location>
        <begin position="209"/>
        <end position="227"/>
    </location>
</feature>
<evidence type="ECO:0000256" key="2">
    <source>
        <dbReference type="SAM" id="Coils"/>
    </source>
</evidence>
<dbReference type="Proteomes" id="UP000290797">
    <property type="component" value="Segment"/>
</dbReference>
<evidence type="ECO:0000256" key="3">
    <source>
        <dbReference type="SAM" id="MobiDB-lite"/>
    </source>
</evidence>
<keyword evidence="5" id="KW-1185">Reference proteome</keyword>
<dbReference type="InterPro" id="IPR008642">
    <property type="entry name" value="Herpes_BLRF2"/>
</dbReference>
<dbReference type="SUPFAM" id="SSF160459">
    <property type="entry name" value="BLRF2-like"/>
    <property type="match status" value="1"/>
</dbReference>
<feature type="coiled-coil region" evidence="2">
    <location>
        <begin position="108"/>
        <end position="135"/>
    </location>
</feature>
<organism evidence="4">
    <name type="scientific">vespertilionid gammaherpesvirus 3</name>
    <dbReference type="NCBI Taxonomy" id="2846598"/>
    <lineage>
        <taxon>Viruses</taxon>
        <taxon>Duplodnaviria</taxon>
        <taxon>Heunggongvirae</taxon>
        <taxon>Peploviricota</taxon>
        <taxon>Herviviricetes</taxon>
        <taxon>Herpesvirales</taxon>
        <taxon>Orthoherpesviridae</taxon>
        <taxon>Gammaherpesvirinae</taxon>
        <taxon>Patagivirus</taxon>
        <taxon>Patagivirus vespertilionidgamma3</taxon>
    </lineage>
</organism>